<comment type="subcellular location">
    <subcellularLocation>
        <location evidence="1">Golgi apparatus membrane</location>
        <topology evidence="1">Peripheral membrane protein</topology>
    </subcellularLocation>
</comment>
<name>A0A2T9YEM3_9FUNG</name>
<dbReference type="GO" id="GO:0017119">
    <property type="term" value="C:Golgi transport complex"/>
    <property type="evidence" value="ECO:0007669"/>
    <property type="project" value="InterPro"/>
</dbReference>
<dbReference type="AlphaFoldDB" id="A0A2T9YEM3"/>
<gene>
    <name evidence="8" type="ORF">BB561_004744</name>
</gene>
<dbReference type="OrthoDB" id="46189at2759"/>
<dbReference type="InterPro" id="IPR033370">
    <property type="entry name" value="COG1"/>
</dbReference>
<keyword evidence="5" id="KW-0653">Protein transport</keyword>
<sequence>MSLLKHTTSSNSSQSEENEELSLSINKDFSYEVKNIFTLNNANEVRVIEKNIRADVVNVTAEIHSAISDNFLKWLEAADSTKSLNFKIKSATDRLSELANSLKQYKKSLTHSSSNAESNKYILPTSKFDQKTSTNIEKKAELTEKYDRDQICCFAAQIKVLTDTNEQIWQNLDAKKFLQAAICFMRAEKIYFNLIAEFENKSTKFTLKQFPVIEQQWSIISRLQKQISLKCLQLISHNLLEKDVNEVANALCGLLIINRYNIDKLAEIFLLKLTQNIQKYMIDLFNSLDSNTQPDFAVYKFSSSSISMIQNAIIIFSKLFVSFSHNISNDSQQTNKNASLILQLLKAFFAKNSSLSLLGDDENFSKIIIEKKSIDSTGSNKSSFLNPQKSKSDLVGWVSRRRSSFVNDQNYLYSDDSSPGTGYTISKFLPDSIRFFFPELPFLNNQQFLEELQYEKFESDQVGKDRVHQSKYNSNFGLSDELNILIGNQFINWFDFALDSLKSHLSTILKKFAISTTQLVYIINMFVRLNFSDTSKEDSDLAKQINSNDWNNACNTFDAYKSFAPEFFQKIKIYRNLYLTELAPFFDKYVKNVLLEELTDATYTLPLQNMQIWADPSKIMAYDNISIDKIVWSSLNLGDQSKYEKKKSNGYSGEFILAEKTNLRNMIQSEKEIAQSLNPVVEEVRLVMDQLAERVIKSLEDTLYWNNFLMKTILIYDKEHIILQWENLKNFEIFFDFLAKTSKSLVDTIESKSNYQDDQNLNSSNDQITKSKGFLEHDTEIKSKLNFINNFSFILFGQFGSAIILFLKAENFQNLLLNINHLNKSLKNRIGINTNSLPESKISKDSDMQILEITGVLRNAWNIPFEILVEHWAGSFVSYIFNNFASIYGFFCKENCSYKELADETNLQNINQNKPSFKSTAMKCKQRDFLKKTASLYLSSITDSNPKISSDINYFRETKNVIDYDFSLLKSTVKSVMKLEKTTFNNQEFCPSSQVVEIVLNLVYEIHSKIFLYSVASNDVIDKLFALLSKKLSTLLDEELEKLVLRLPSECFSTGAHNLQLLVSDLVYLYSLIRTFKACAYYKNVDFADPNQLIYDNTTLFGILGLAFPKTCKYLDGIFKSQDKLTLDGLFTKVEIAEKYSENIRINLIRFKAMHDNKDAENDPVELDLSSFPFNLHFAIITTLIGKV</sequence>
<evidence type="ECO:0000256" key="6">
    <source>
        <dbReference type="ARBA" id="ARBA00023034"/>
    </source>
</evidence>
<evidence type="ECO:0000256" key="1">
    <source>
        <dbReference type="ARBA" id="ARBA00004395"/>
    </source>
</evidence>
<proteinExistence type="inferred from homology"/>
<dbReference type="GO" id="GO:0006891">
    <property type="term" value="P:intra-Golgi vesicle-mediated transport"/>
    <property type="evidence" value="ECO:0007669"/>
    <property type="project" value="InterPro"/>
</dbReference>
<protein>
    <recommendedName>
        <fullName evidence="3">Conserved oligomeric Golgi complex subunit 1</fullName>
    </recommendedName>
</protein>
<keyword evidence="4" id="KW-0813">Transport</keyword>
<dbReference type="STRING" id="133385.A0A2T9YEM3"/>
<evidence type="ECO:0000256" key="3">
    <source>
        <dbReference type="ARBA" id="ARBA00020978"/>
    </source>
</evidence>
<dbReference type="Proteomes" id="UP000245383">
    <property type="component" value="Unassembled WGS sequence"/>
</dbReference>
<evidence type="ECO:0000313" key="9">
    <source>
        <dbReference type="Proteomes" id="UP000245383"/>
    </source>
</evidence>
<evidence type="ECO:0000256" key="2">
    <source>
        <dbReference type="ARBA" id="ARBA00006653"/>
    </source>
</evidence>
<comment type="caution">
    <text evidence="8">The sequence shown here is derived from an EMBL/GenBank/DDBJ whole genome shotgun (WGS) entry which is preliminary data.</text>
</comment>
<keyword evidence="9" id="KW-1185">Reference proteome</keyword>
<keyword evidence="7" id="KW-0472">Membrane</keyword>
<dbReference type="GO" id="GO:0000139">
    <property type="term" value="C:Golgi membrane"/>
    <property type="evidence" value="ECO:0007669"/>
    <property type="project" value="UniProtKB-SubCell"/>
</dbReference>
<dbReference type="PANTHER" id="PTHR31658">
    <property type="entry name" value="CONSERVED OLIGOMERIC GOLGI COMPLEX SUBUNIT 1"/>
    <property type="match status" value="1"/>
</dbReference>
<keyword evidence="6" id="KW-0333">Golgi apparatus</keyword>
<organism evidence="8 9">
    <name type="scientific">Smittium simulii</name>
    <dbReference type="NCBI Taxonomy" id="133385"/>
    <lineage>
        <taxon>Eukaryota</taxon>
        <taxon>Fungi</taxon>
        <taxon>Fungi incertae sedis</taxon>
        <taxon>Zoopagomycota</taxon>
        <taxon>Kickxellomycotina</taxon>
        <taxon>Harpellomycetes</taxon>
        <taxon>Harpellales</taxon>
        <taxon>Legeriomycetaceae</taxon>
        <taxon>Smittium</taxon>
    </lineage>
</organism>
<evidence type="ECO:0000256" key="4">
    <source>
        <dbReference type="ARBA" id="ARBA00022448"/>
    </source>
</evidence>
<accession>A0A2T9YEM3</accession>
<comment type="similarity">
    <text evidence="2">Belongs to the COG1 family.</text>
</comment>
<evidence type="ECO:0000256" key="5">
    <source>
        <dbReference type="ARBA" id="ARBA00022927"/>
    </source>
</evidence>
<evidence type="ECO:0000313" key="8">
    <source>
        <dbReference type="EMBL" id="PVU90734.1"/>
    </source>
</evidence>
<dbReference type="GO" id="GO:0015031">
    <property type="term" value="P:protein transport"/>
    <property type="evidence" value="ECO:0007669"/>
    <property type="project" value="UniProtKB-KW"/>
</dbReference>
<dbReference type="EMBL" id="MBFR01000240">
    <property type="protein sequence ID" value="PVU90734.1"/>
    <property type="molecule type" value="Genomic_DNA"/>
</dbReference>
<dbReference type="PANTHER" id="PTHR31658:SF0">
    <property type="entry name" value="CONSERVED OLIGOMERIC GOLGI COMPLEX SUBUNIT 1"/>
    <property type="match status" value="1"/>
</dbReference>
<evidence type="ECO:0000256" key="7">
    <source>
        <dbReference type="ARBA" id="ARBA00023136"/>
    </source>
</evidence>
<reference evidence="8 9" key="1">
    <citation type="journal article" date="2018" name="MBio">
        <title>Comparative Genomics Reveals the Core Gene Toolbox for the Fungus-Insect Symbiosis.</title>
        <authorList>
            <person name="Wang Y."/>
            <person name="Stata M."/>
            <person name="Wang W."/>
            <person name="Stajich J.E."/>
            <person name="White M.M."/>
            <person name="Moncalvo J.M."/>
        </authorList>
    </citation>
    <scope>NUCLEOTIDE SEQUENCE [LARGE SCALE GENOMIC DNA]</scope>
    <source>
        <strain evidence="8 9">SWE-8-4</strain>
    </source>
</reference>